<protein>
    <submittedName>
        <fullName evidence="1">Sulfotransferase</fullName>
    </submittedName>
</protein>
<dbReference type="Proteomes" id="UP000766629">
    <property type="component" value="Unassembled WGS sequence"/>
</dbReference>
<gene>
    <name evidence="1" type="ORF">KUV26_15650</name>
</gene>
<dbReference type="EMBL" id="JAHVJA010000007">
    <property type="protein sequence ID" value="MBY6140873.1"/>
    <property type="molecule type" value="Genomic_DNA"/>
</dbReference>
<dbReference type="SUPFAM" id="SSF52540">
    <property type="entry name" value="P-loop containing nucleoside triphosphate hydrolases"/>
    <property type="match status" value="1"/>
</dbReference>
<name>A0ABS7NI63_9RHOB</name>
<dbReference type="Gene3D" id="3.40.50.300">
    <property type="entry name" value="P-loop containing nucleotide triphosphate hydrolases"/>
    <property type="match status" value="1"/>
</dbReference>
<accession>A0ABS7NI63</accession>
<dbReference type="InterPro" id="IPR027417">
    <property type="entry name" value="P-loop_NTPase"/>
</dbReference>
<dbReference type="Pfam" id="PF13469">
    <property type="entry name" value="Sulfotransfer_3"/>
    <property type="match status" value="1"/>
</dbReference>
<sequence>MSMPNVTPIFVLGLQRSGTTLAANLLAAQPGISAVTAERHHGVHESVFFSHFAPAMEPWPGPGWRADAAGDFLSSEYFRLLSMPRQQGEQAAEASASPAELFCRLMEELVQRTGAAAWVEKSPHHTLLGPAIAKAVPTALFLCVTRQSQGFLRSRLWSYGRRPPPYPKRALLIGRGCASNVFHKRCMRRLQRQLGKGRVFEVEFEALRREPDRALAPVLAAAGLAKSAILPPEFAPNSSFSTHSQRKQALSALDLRVARAAELMAHAVPQVLFAAIQHQLAKRRPPEFPSWVWPQAASGPRGVIRPQDRQG</sequence>
<evidence type="ECO:0000313" key="1">
    <source>
        <dbReference type="EMBL" id="MBY6140873.1"/>
    </source>
</evidence>
<organism evidence="1 2">
    <name type="scientific">Leisingera daeponensis</name>
    <dbReference type="NCBI Taxonomy" id="405746"/>
    <lineage>
        <taxon>Bacteria</taxon>
        <taxon>Pseudomonadati</taxon>
        <taxon>Pseudomonadota</taxon>
        <taxon>Alphaproteobacteria</taxon>
        <taxon>Rhodobacterales</taxon>
        <taxon>Roseobacteraceae</taxon>
        <taxon>Leisingera</taxon>
    </lineage>
</organism>
<reference evidence="1 2" key="1">
    <citation type="submission" date="2021-06" db="EMBL/GenBank/DDBJ databases">
        <title>50 bacteria genomes isolated from Dapeng, Shenzhen, China.</title>
        <authorList>
            <person name="Zheng W."/>
            <person name="Yu S."/>
            <person name="Huang Y."/>
        </authorList>
    </citation>
    <scope>NUCLEOTIDE SEQUENCE [LARGE SCALE GENOMIC DNA]</scope>
    <source>
        <strain evidence="1 2">DP1N14-2</strain>
    </source>
</reference>
<comment type="caution">
    <text evidence="1">The sequence shown here is derived from an EMBL/GenBank/DDBJ whole genome shotgun (WGS) entry which is preliminary data.</text>
</comment>
<keyword evidence="2" id="KW-1185">Reference proteome</keyword>
<proteinExistence type="predicted"/>
<evidence type="ECO:0000313" key="2">
    <source>
        <dbReference type="Proteomes" id="UP000766629"/>
    </source>
</evidence>